<reference evidence="1 2" key="1">
    <citation type="submission" date="2014-02" db="EMBL/GenBank/DDBJ databases">
        <title>The small core and large imbalanced accessory genome model reveals a collaborative survival strategy of Sorangium cellulosum strains in nature.</title>
        <authorList>
            <person name="Han K."/>
            <person name="Peng R."/>
            <person name="Blom J."/>
            <person name="Li Y.-Z."/>
        </authorList>
    </citation>
    <scope>NUCLEOTIDE SEQUENCE [LARGE SCALE GENOMIC DNA]</scope>
    <source>
        <strain evidence="1 2">So0157-25</strain>
    </source>
</reference>
<dbReference type="Pfam" id="PF04368">
    <property type="entry name" value="DUF507"/>
    <property type="match status" value="1"/>
</dbReference>
<proteinExistence type="predicted"/>
<name>A0A150PDP8_SORCE</name>
<accession>A0A150PDP8</accession>
<dbReference type="Proteomes" id="UP000075420">
    <property type="component" value="Unassembled WGS sequence"/>
</dbReference>
<organism evidence="1 2">
    <name type="scientific">Sorangium cellulosum</name>
    <name type="common">Polyangium cellulosum</name>
    <dbReference type="NCBI Taxonomy" id="56"/>
    <lineage>
        <taxon>Bacteria</taxon>
        <taxon>Pseudomonadati</taxon>
        <taxon>Myxococcota</taxon>
        <taxon>Polyangia</taxon>
        <taxon>Polyangiales</taxon>
        <taxon>Polyangiaceae</taxon>
        <taxon>Sorangium</taxon>
    </lineage>
</organism>
<sequence>MRLFSGKITPLTEEIVRALVDNRDIECASKKEVALDVESVFTSYLSAEREATERAKEILQARGLPQGEFNRVKRLAAEQKGIKTGEETMDYLLDQLLEMLMHSNNVDEVFVEDHDLRRRIRPILRKYLEMDEALDTEVRGKLRHVQEGSRTWEIEYQRVMGEIQRRKGLV</sequence>
<evidence type="ECO:0000313" key="1">
    <source>
        <dbReference type="EMBL" id="KYF53797.1"/>
    </source>
</evidence>
<evidence type="ECO:0000313" key="2">
    <source>
        <dbReference type="Proteomes" id="UP000075420"/>
    </source>
</evidence>
<gene>
    <name evidence="1" type="ORF">BE08_23405</name>
</gene>
<protein>
    <submittedName>
        <fullName evidence="1">Myrcene/ocimene synthase</fullName>
    </submittedName>
</protein>
<dbReference type="AlphaFoldDB" id="A0A150PDP8"/>
<comment type="caution">
    <text evidence="1">The sequence shown here is derived from an EMBL/GenBank/DDBJ whole genome shotgun (WGS) entry which is preliminary data.</text>
</comment>
<dbReference type="InterPro" id="IPR007463">
    <property type="entry name" value="DUF507"/>
</dbReference>
<dbReference type="EMBL" id="JELY01002041">
    <property type="protein sequence ID" value="KYF53797.1"/>
    <property type="molecule type" value="Genomic_DNA"/>
</dbReference>